<dbReference type="VEuPathDB" id="GiardiaDB:GMRT_15606"/>
<dbReference type="Proteomes" id="UP000315496">
    <property type="component" value="Chromosome 2"/>
</dbReference>
<dbReference type="EMBL" id="VDLU01000002">
    <property type="protein sequence ID" value="TNJ28803.1"/>
    <property type="molecule type" value="Genomic_DNA"/>
</dbReference>
<organism evidence="1 2">
    <name type="scientific">Giardia muris</name>
    <dbReference type="NCBI Taxonomy" id="5742"/>
    <lineage>
        <taxon>Eukaryota</taxon>
        <taxon>Metamonada</taxon>
        <taxon>Diplomonadida</taxon>
        <taxon>Hexamitidae</taxon>
        <taxon>Giardiinae</taxon>
        <taxon>Giardia</taxon>
    </lineage>
</organism>
<dbReference type="OrthoDB" id="10250000at2759"/>
<proteinExistence type="predicted"/>
<evidence type="ECO:0000313" key="1">
    <source>
        <dbReference type="EMBL" id="TNJ28803.1"/>
    </source>
</evidence>
<sequence>MEIPISIREEALAPDVQTNLVVLPQDVYLPMYSANIISEVEVYLNRYLLVFMAKSIGDGNRKAEVNFFVLEPEPDEAEVILGANFIYLKSTQKFEVRMERAIPYRIQDAYVYTHEVKPRKGREPLKADLIAQRDELLKIYKEIIDVQEQGKTRR</sequence>
<name>A0A4Z1T491_GIAMU</name>
<gene>
    <name evidence="1" type="ORF">GMRT_15606</name>
</gene>
<reference evidence="1 2" key="1">
    <citation type="submission" date="2019-05" db="EMBL/GenBank/DDBJ databases">
        <title>The compact genome of Giardia muris reveals important steps in the evolution of intestinal protozoan parasites.</title>
        <authorList>
            <person name="Xu F."/>
            <person name="Jimenez-Gonzalez A."/>
            <person name="Einarsson E."/>
            <person name="Astvaldsson A."/>
            <person name="Peirasmaki D."/>
            <person name="Eckmann L."/>
            <person name="Andersson J.O."/>
            <person name="Svard S.G."/>
            <person name="Jerlstrom-Hultqvist J."/>
        </authorList>
    </citation>
    <scope>NUCLEOTIDE SEQUENCE [LARGE SCALE GENOMIC DNA]</scope>
    <source>
        <strain evidence="1 2">Roberts-Thomson</strain>
    </source>
</reference>
<evidence type="ECO:0000313" key="2">
    <source>
        <dbReference type="Proteomes" id="UP000315496"/>
    </source>
</evidence>
<dbReference type="AlphaFoldDB" id="A0A4Z1T491"/>
<accession>A0A4Z1T491</accession>
<comment type="caution">
    <text evidence="1">The sequence shown here is derived from an EMBL/GenBank/DDBJ whole genome shotgun (WGS) entry which is preliminary data.</text>
</comment>
<protein>
    <submittedName>
        <fullName evidence="1">Uncharacterized protein</fullName>
    </submittedName>
</protein>
<keyword evidence="2" id="KW-1185">Reference proteome</keyword>